<accession>A0ABD5UHJ7</accession>
<reference evidence="2 3" key="1">
    <citation type="journal article" date="2019" name="Int. J. Syst. Evol. Microbiol.">
        <title>The Global Catalogue of Microorganisms (GCM) 10K type strain sequencing project: providing services to taxonomists for standard genome sequencing and annotation.</title>
        <authorList>
            <consortium name="The Broad Institute Genomics Platform"/>
            <consortium name="The Broad Institute Genome Sequencing Center for Infectious Disease"/>
            <person name="Wu L."/>
            <person name="Ma J."/>
        </authorList>
    </citation>
    <scope>NUCLEOTIDE SEQUENCE [LARGE SCALE GENOMIC DNA]</scope>
    <source>
        <strain evidence="2 3">Y73</strain>
    </source>
</reference>
<keyword evidence="3" id="KW-1185">Reference proteome</keyword>
<evidence type="ECO:0000313" key="2">
    <source>
        <dbReference type="EMBL" id="MFC6888768.1"/>
    </source>
</evidence>
<dbReference type="Proteomes" id="UP001596333">
    <property type="component" value="Unassembled WGS sequence"/>
</dbReference>
<evidence type="ECO:0000313" key="3">
    <source>
        <dbReference type="Proteomes" id="UP001596333"/>
    </source>
</evidence>
<sequence length="342" mass="37784">MSQNPKDTTEGQFSTFCRRTLIRTSATVLPFGIAGCVSQDPGNDSDSTSTEESTSTSSTTSTSSPTKTFEQVNADSTTETTGGVTTITGNVVLDEGQFTQQELRLEHRSLIELSGAIEGGAGLDILLFQGERNFANYQDGGGDVSSSEVVATGVNEIERELVEPSGDYFLVFDNSDVHGEGSTGRIELEFQITARGITDDSGSEEYSPSQPKIFEVTDNLGHEIAISVEDPPSKDVSIDDELVVSEDTVIELCVTEVAKTDEDTITYSFDFLNDAEHPDNPESADARIESNCWEWDMRREDYQSRWGFRIWIRNQDNIYYQNNSVESDFSVDVYYTNLTLEE</sequence>
<comment type="caution">
    <text evidence="2">The sequence shown here is derived from an EMBL/GenBank/DDBJ whole genome shotgun (WGS) entry which is preliminary data.</text>
</comment>
<name>A0ABD5UHJ7_9EURY</name>
<gene>
    <name evidence="2" type="ORF">ACFQEY_07065</name>
</gene>
<proteinExistence type="predicted"/>
<dbReference type="EMBL" id="JBHSXI010000008">
    <property type="protein sequence ID" value="MFC6888768.1"/>
    <property type="molecule type" value="Genomic_DNA"/>
</dbReference>
<dbReference type="AlphaFoldDB" id="A0ABD5UHJ7"/>
<protein>
    <submittedName>
        <fullName evidence="2">Uncharacterized protein</fullName>
    </submittedName>
</protein>
<organism evidence="2 3">
    <name type="scientific">Halorubrum trueperi</name>
    <dbReference type="NCBI Taxonomy" id="2004704"/>
    <lineage>
        <taxon>Archaea</taxon>
        <taxon>Methanobacteriati</taxon>
        <taxon>Methanobacteriota</taxon>
        <taxon>Stenosarchaea group</taxon>
        <taxon>Halobacteria</taxon>
        <taxon>Halobacteriales</taxon>
        <taxon>Haloferacaceae</taxon>
        <taxon>Halorubrum</taxon>
    </lineage>
</organism>
<evidence type="ECO:0000256" key="1">
    <source>
        <dbReference type="SAM" id="MobiDB-lite"/>
    </source>
</evidence>
<feature type="compositionally biased region" description="Low complexity" evidence="1">
    <location>
        <begin position="44"/>
        <end position="64"/>
    </location>
</feature>
<feature type="region of interest" description="Disordered" evidence="1">
    <location>
        <begin position="37"/>
        <end position="84"/>
    </location>
</feature>
<feature type="compositionally biased region" description="Polar residues" evidence="1">
    <location>
        <begin position="65"/>
        <end position="76"/>
    </location>
</feature>